<dbReference type="SUPFAM" id="SSF56784">
    <property type="entry name" value="HAD-like"/>
    <property type="match status" value="1"/>
</dbReference>
<dbReference type="InterPro" id="IPR036412">
    <property type="entry name" value="HAD-like_sf"/>
</dbReference>
<evidence type="ECO:0000256" key="3">
    <source>
        <dbReference type="ARBA" id="ARBA00008109"/>
    </source>
</evidence>
<dbReference type="InterPro" id="IPR008250">
    <property type="entry name" value="ATPase_P-typ_transduc_dom_A_sf"/>
</dbReference>
<dbReference type="GO" id="GO:0140326">
    <property type="term" value="F:ATPase-coupled intramembrane lipid transporter activity"/>
    <property type="evidence" value="ECO:0007669"/>
    <property type="project" value="UniProtKB-EC"/>
</dbReference>
<dbReference type="InterPro" id="IPR032630">
    <property type="entry name" value="P_typ_ATPase_c"/>
</dbReference>
<feature type="transmembrane region" description="Helical" evidence="18">
    <location>
        <begin position="821"/>
        <end position="841"/>
    </location>
</feature>
<keyword evidence="10 18" id="KW-1278">Translocase</keyword>
<evidence type="ECO:0000256" key="14">
    <source>
        <dbReference type="ARBA" id="ARBA00051303"/>
    </source>
</evidence>
<dbReference type="GO" id="GO:0005886">
    <property type="term" value="C:plasma membrane"/>
    <property type="evidence" value="ECO:0007669"/>
    <property type="project" value="UniProtKB-SubCell"/>
</dbReference>
<feature type="binding site" evidence="16">
    <location>
        <position position="766"/>
    </location>
    <ligand>
        <name>ATP</name>
        <dbReference type="ChEBI" id="CHEBI:30616"/>
    </ligand>
</feature>
<evidence type="ECO:0000256" key="5">
    <source>
        <dbReference type="ARBA" id="ARBA00022692"/>
    </source>
</evidence>
<comment type="catalytic activity">
    <reaction evidence="14">
        <text>a 1,2-diacyl-sn-glycero-3-phospho-L-serine(out) + ATP + H2O = a 1,2-diacyl-sn-glycero-3-phospho-L-serine(in) + ADP + phosphate + H(+)</text>
        <dbReference type="Rhea" id="RHEA:38567"/>
        <dbReference type="ChEBI" id="CHEBI:15377"/>
        <dbReference type="ChEBI" id="CHEBI:15378"/>
        <dbReference type="ChEBI" id="CHEBI:30616"/>
        <dbReference type="ChEBI" id="CHEBI:43474"/>
        <dbReference type="ChEBI" id="CHEBI:57262"/>
        <dbReference type="ChEBI" id="CHEBI:456216"/>
    </reaction>
    <physiologicalReaction direction="left-to-right" evidence="14">
        <dbReference type="Rhea" id="RHEA:38568"/>
    </physiologicalReaction>
</comment>
<feature type="binding site" evidence="16">
    <location>
        <position position="567"/>
    </location>
    <ligand>
        <name>ATP</name>
        <dbReference type="ChEBI" id="CHEBI:30616"/>
    </ligand>
</feature>
<reference evidence="22" key="1">
    <citation type="submission" date="2022-03" db="EMBL/GenBank/DDBJ databases">
        <authorList>
            <person name="Sayadi A."/>
        </authorList>
    </citation>
    <scope>NUCLEOTIDE SEQUENCE</scope>
</reference>
<feature type="binding site" evidence="17">
    <location>
        <position position="401"/>
    </location>
    <ligand>
        <name>Mg(2+)</name>
        <dbReference type="ChEBI" id="CHEBI:18420"/>
    </ligand>
</feature>
<feature type="binding site" evidence="16">
    <location>
        <position position="649"/>
    </location>
    <ligand>
        <name>ATP</name>
        <dbReference type="ChEBI" id="CHEBI:30616"/>
    </ligand>
</feature>
<keyword evidence="7 16" id="KW-0547">Nucleotide-binding</keyword>
<feature type="binding site" evidence="16">
    <location>
        <position position="399"/>
    </location>
    <ligand>
        <name>ATP</name>
        <dbReference type="ChEBI" id="CHEBI:30616"/>
    </ligand>
</feature>
<feature type="transmembrane region" description="Helical" evidence="18">
    <location>
        <begin position="903"/>
        <end position="921"/>
    </location>
</feature>
<evidence type="ECO:0000313" key="22">
    <source>
        <dbReference type="EMBL" id="CAH1972047.1"/>
    </source>
</evidence>
<dbReference type="InterPro" id="IPR023214">
    <property type="entry name" value="HAD_sf"/>
</dbReference>
<feature type="transmembrane region" description="Helical" evidence="18">
    <location>
        <begin position="330"/>
        <end position="353"/>
    </location>
</feature>
<dbReference type="EC" id="7.6.2.1" evidence="18"/>
<evidence type="ECO:0000256" key="6">
    <source>
        <dbReference type="ARBA" id="ARBA00022723"/>
    </source>
</evidence>
<dbReference type="PRINTS" id="PR00119">
    <property type="entry name" value="CATATPASE"/>
</dbReference>
<dbReference type="InterPro" id="IPR023299">
    <property type="entry name" value="ATPase_P-typ_cyto_dom_N"/>
</dbReference>
<evidence type="ECO:0000256" key="8">
    <source>
        <dbReference type="ARBA" id="ARBA00022840"/>
    </source>
</evidence>
<dbReference type="GO" id="GO:0000287">
    <property type="term" value="F:magnesium ion binding"/>
    <property type="evidence" value="ECO:0007669"/>
    <property type="project" value="UniProtKB-UniRule"/>
</dbReference>
<dbReference type="Proteomes" id="UP001152888">
    <property type="component" value="Unassembled WGS sequence"/>
</dbReference>
<dbReference type="CDD" id="cd02073">
    <property type="entry name" value="P-type_ATPase_APLT_Dnf-like"/>
    <property type="match status" value="1"/>
</dbReference>
<feature type="binding site" evidence="16">
    <location>
        <position position="401"/>
    </location>
    <ligand>
        <name>ATP</name>
        <dbReference type="ChEBI" id="CHEBI:30616"/>
    </ligand>
</feature>
<dbReference type="OrthoDB" id="377733at2759"/>
<dbReference type="Pfam" id="PF16212">
    <property type="entry name" value="PhoLip_ATPase_C"/>
    <property type="match status" value="1"/>
</dbReference>
<keyword evidence="23" id="KW-1185">Reference proteome</keyword>
<dbReference type="InterPro" id="IPR006539">
    <property type="entry name" value="P-type_ATPase_IV"/>
</dbReference>
<dbReference type="Pfam" id="PF00122">
    <property type="entry name" value="E1-E2_ATPase"/>
    <property type="match status" value="1"/>
</dbReference>
<dbReference type="SFLD" id="SFLDF00027">
    <property type="entry name" value="p-type_atpase"/>
    <property type="match status" value="1"/>
</dbReference>
<name>A0A9P0P5P3_ACAOB</name>
<comment type="subcellular location">
    <subcellularLocation>
        <location evidence="2">Cell membrane</location>
    </subcellularLocation>
    <subcellularLocation>
        <location evidence="1 18">Membrane</location>
        <topology evidence="1 18">Multi-pass membrane protein</topology>
    </subcellularLocation>
</comment>
<dbReference type="Gene3D" id="3.40.1110.10">
    <property type="entry name" value="Calcium-transporting ATPase, cytoplasmic domain N"/>
    <property type="match status" value="1"/>
</dbReference>
<dbReference type="InterPro" id="IPR059000">
    <property type="entry name" value="ATPase_P-type_domA"/>
</dbReference>
<dbReference type="GO" id="GO:0005524">
    <property type="term" value="F:ATP binding"/>
    <property type="evidence" value="ECO:0007669"/>
    <property type="project" value="UniProtKB-UniRule"/>
</dbReference>
<organism evidence="22 23">
    <name type="scientific">Acanthoscelides obtectus</name>
    <name type="common">Bean weevil</name>
    <name type="synonym">Bruchus obtectus</name>
    <dbReference type="NCBI Taxonomy" id="200917"/>
    <lineage>
        <taxon>Eukaryota</taxon>
        <taxon>Metazoa</taxon>
        <taxon>Ecdysozoa</taxon>
        <taxon>Arthropoda</taxon>
        <taxon>Hexapoda</taxon>
        <taxon>Insecta</taxon>
        <taxon>Pterygota</taxon>
        <taxon>Neoptera</taxon>
        <taxon>Endopterygota</taxon>
        <taxon>Coleoptera</taxon>
        <taxon>Polyphaga</taxon>
        <taxon>Cucujiformia</taxon>
        <taxon>Chrysomeloidea</taxon>
        <taxon>Chrysomelidae</taxon>
        <taxon>Bruchinae</taxon>
        <taxon>Bruchini</taxon>
        <taxon>Acanthoscelides</taxon>
    </lineage>
</organism>
<keyword evidence="6 17" id="KW-0479">Metal-binding</keyword>
<evidence type="ECO:0000256" key="9">
    <source>
        <dbReference type="ARBA" id="ARBA00022842"/>
    </source>
</evidence>
<dbReference type="NCBIfam" id="TIGR01494">
    <property type="entry name" value="ATPase_P-type"/>
    <property type="match status" value="2"/>
</dbReference>
<gene>
    <name evidence="22" type="ORF">ACAOBT_LOCUS9784</name>
</gene>
<evidence type="ECO:0000256" key="10">
    <source>
        <dbReference type="ARBA" id="ARBA00022967"/>
    </source>
</evidence>
<dbReference type="FunFam" id="2.70.150.10:FF:000021">
    <property type="entry name" value="Phospholipid-transporting ATPase"/>
    <property type="match status" value="1"/>
</dbReference>
<feature type="binding site" evidence="16">
    <location>
        <position position="767"/>
    </location>
    <ligand>
        <name>ATP</name>
        <dbReference type="ChEBI" id="CHEBI:30616"/>
    </ligand>
</feature>
<evidence type="ECO:0000256" key="4">
    <source>
        <dbReference type="ARBA" id="ARBA00022475"/>
    </source>
</evidence>
<sequence length="1082" mass="122950">MEPVASSSFAKSVSSMQLRSGRVPSRYIFINDKNAYLIKRKTSNKIRTAKYTLVTFLPIFLFEQFRKWSNVFFLLIALLQQIPNLSPTGRYTTIIPLSFIMSVSAIKEIIEDIKRQRDDREVNNQLVSVIKKGTWTMQKWRSIKVGDIVRVRCDESFPADLVLLSSSDPEGICYIETSNLDGESNLKIRQSPISTKMLTDPKDLIELGGTVNAEPPTSLIYDFSGLLIQDKISEPLGPYQLLLRGTKLRNTAWIFGVVVYTGHETKLFLNFTKVPYKQSSVDKITNTLMVIMFVLFILICVLCTFFNYFYHKALKTHWYLELEDYSAIDVLYNISGFVILFHNVIPISLQVTLEVVRFIQAMFINVDLEMYHEESDIPASARTSNLNDELGQVKYVFADKTGTLTKNSLLLKHIAVASNTYSINSLANSKQPFPSEVHHLLLCMTICHTAIPERQSDGKIKYNAESTDERALVDAAALLGYIFQERTHDAIVVDVRGIRSVFQILCTLEFTSARKMMSVIARDNQGRIRMFCKGADDAIVEKASLSGNRNVHRLIKTVDKYAEEGLRTLCFAYKDVSTQEFDQWKILHDAAMNNLHRRSSDLAIVADQIEQNLTIMGVSGIEDELQDGVPNTIASLREAMINIWVLTGDKQQTAINIGYSSKLLEHSMKLIVMNLSSYRETRNALINCMQDLATDTWRGMDLALVIDGRTLGLVLSPRLKNEFIKLCLSCKVVICCRVSPIQKSEVVETIRKSTKAVTLAIGDGANDVAMIRKAHVGIGIPGTEGRLAAAASDYTIAQFSYLKRLLFVHGSWSYLRICKVILFYFYKNLIFSLVQLWFTITDEYSGENMFQEWLIELYNCVFTAAQPIVVGLFDRPCSADQMLARPISYAYSQNGKTFCVTRFGYWIFISLVQSLLLYYLTMGMVQHDTLWSTPSNINYHLLPGCFVYTYLVVVVSLQSGLITDSWTSFTQLAMWGSIGSWFVFITLHSFCWYIIPGSSGMIHICLMMFTSPYFWLGMFVVPIASLLPDTIVCIARHTFFCGFLDRLRISEVRRPTMRRGRFFNFLMCLGGEPEFKLRKSLT</sequence>
<feature type="transmembrane region" description="Helical" evidence="18">
    <location>
        <begin position="287"/>
        <end position="310"/>
    </location>
</feature>
<feature type="binding site" evidence="16">
    <location>
        <position position="533"/>
    </location>
    <ligand>
        <name>ATP</name>
        <dbReference type="ChEBI" id="CHEBI:30616"/>
    </ligand>
</feature>
<feature type="binding site" evidence="17">
    <location>
        <position position="763"/>
    </location>
    <ligand>
        <name>Mg(2+)</name>
        <dbReference type="ChEBI" id="CHEBI:18420"/>
    </ligand>
</feature>
<feature type="domain" description="P-type ATPase A" evidence="19">
    <location>
        <begin position="125"/>
        <end position="186"/>
    </location>
</feature>
<feature type="transmembrane region" description="Helical" evidence="18">
    <location>
        <begin position="941"/>
        <end position="962"/>
    </location>
</feature>
<evidence type="ECO:0000256" key="18">
    <source>
        <dbReference type="RuleBase" id="RU362033"/>
    </source>
</evidence>
<dbReference type="GO" id="GO:0016887">
    <property type="term" value="F:ATP hydrolysis activity"/>
    <property type="evidence" value="ECO:0007669"/>
    <property type="project" value="InterPro"/>
</dbReference>
<comment type="caution">
    <text evidence="22">The sequence shown here is derived from an EMBL/GenBank/DDBJ whole genome shotgun (WGS) entry which is preliminary data.</text>
</comment>
<protein>
    <recommendedName>
        <fullName evidence="18">Phospholipid-transporting ATPase</fullName>
        <ecNumber evidence="18">7.6.2.1</ecNumber>
    </recommendedName>
</protein>
<feature type="binding site" evidence="16">
    <location>
        <position position="743"/>
    </location>
    <ligand>
        <name>ATP</name>
        <dbReference type="ChEBI" id="CHEBI:30616"/>
    </ligand>
</feature>
<dbReference type="NCBIfam" id="TIGR01652">
    <property type="entry name" value="ATPase-Plipid"/>
    <property type="match status" value="2"/>
</dbReference>
<feature type="binding site" evidence="17">
    <location>
        <position position="767"/>
    </location>
    <ligand>
        <name>Mg(2+)</name>
        <dbReference type="ChEBI" id="CHEBI:18420"/>
    </ligand>
</feature>
<feature type="domain" description="P-type ATPase N-terminal" evidence="20">
    <location>
        <begin position="29"/>
        <end position="94"/>
    </location>
</feature>
<feature type="binding site" evidence="16">
    <location>
        <position position="510"/>
    </location>
    <ligand>
        <name>ATP</name>
        <dbReference type="ChEBI" id="CHEBI:30616"/>
    </ligand>
</feature>
<dbReference type="SFLD" id="SFLDS00003">
    <property type="entry name" value="Haloacid_Dehalogenase"/>
    <property type="match status" value="1"/>
</dbReference>
<dbReference type="Gene3D" id="3.40.50.1000">
    <property type="entry name" value="HAD superfamily/HAD-like"/>
    <property type="match status" value="1"/>
</dbReference>
<evidence type="ECO:0000259" key="20">
    <source>
        <dbReference type="Pfam" id="PF16209"/>
    </source>
</evidence>
<evidence type="ECO:0000259" key="21">
    <source>
        <dbReference type="Pfam" id="PF16212"/>
    </source>
</evidence>
<feature type="active site" description="4-aspartylphosphate intermediate" evidence="15">
    <location>
        <position position="399"/>
    </location>
</feature>
<dbReference type="SFLD" id="SFLDG00002">
    <property type="entry name" value="C1.7:_P-type_atpase_like"/>
    <property type="match status" value="1"/>
</dbReference>
<dbReference type="InterPro" id="IPR001757">
    <property type="entry name" value="P_typ_ATPase"/>
</dbReference>
<dbReference type="PANTHER" id="PTHR24092:SF150">
    <property type="entry name" value="PHOSPHOLIPID-TRANSPORTING ATPASE"/>
    <property type="match status" value="1"/>
</dbReference>
<feature type="transmembrane region" description="Helical" evidence="18">
    <location>
        <begin position="1001"/>
        <end position="1027"/>
    </location>
</feature>
<dbReference type="InterPro" id="IPR044492">
    <property type="entry name" value="P_typ_ATPase_HD_dom"/>
</dbReference>
<dbReference type="FunFam" id="3.40.50.1000:FF:000190">
    <property type="entry name" value="Phospholipid-transporting ATPase"/>
    <property type="match status" value="1"/>
</dbReference>
<evidence type="ECO:0000259" key="19">
    <source>
        <dbReference type="Pfam" id="PF00122"/>
    </source>
</evidence>
<dbReference type="Pfam" id="PF16209">
    <property type="entry name" value="PhoLip_ATPase_N"/>
    <property type="match status" value="1"/>
</dbReference>
<keyword evidence="9 17" id="KW-0460">Magnesium</keyword>
<dbReference type="PANTHER" id="PTHR24092">
    <property type="entry name" value="PROBABLE PHOSPHOLIPID-TRANSPORTING ATPASE"/>
    <property type="match status" value="1"/>
</dbReference>
<dbReference type="GO" id="GO:0005802">
    <property type="term" value="C:trans-Golgi network"/>
    <property type="evidence" value="ECO:0007669"/>
    <property type="project" value="TreeGrafter"/>
</dbReference>
<keyword evidence="4" id="KW-1003">Cell membrane</keyword>
<comment type="similarity">
    <text evidence="3 18">Belongs to the cation transport ATPase (P-type) (TC 3.A.3) family. Type IV subfamily.</text>
</comment>
<feature type="binding site" evidence="16">
    <location>
        <position position="400"/>
    </location>
    <ligand>
        <name>ATP</name>
        <dbReference type="ChEBI" id="CHEBI:30616"/>
    </ligand>
</feature>
<keyword evidence="5 18" id="KW-0812">Transmembrane</keyword>
<keyword evidence="11 18" id="KW-1133">Transmembrane helix</keyword>
<dbReference type="GO" id="GO:0045332">
    <property type="term" value="P:phospholipid translocation"/>
    <property type="evidence" value="ECO:0007669"/>
    <property type="project" value="TreeGrafter"/>
</dbReference>
<evidence type="ECO:0000256" key="1">
    <source>
        <dbReference type="ARBA" id="ARBA00004141"/>
    </source>
</evidence>
<feature type="binding site" evidence="16">
    <location>
        <position position="648"/>
    </location>
    <ligand>
        <name>ATP</name>
        <dbReference type="ChEBI" id="CHEBI:30616"/>
    </ligand>
</feature>
<accession>A0A9P0P5P3</accession>
<evidence type="ECO:0000256" key="11">
    <source>
        <dbReference type="ARBA" id="ARBA00022989"/>
    </source>
</evidence>
<dbReference type="EMBL" id="CAKOFQ010006794">
    <property type="protein sequence ID" value="CAH1972047.1"/>
    <property type="molecule type" value="Genomic_DNA"/>
</dbReference>
<dbReference type="PROSITE" id="PS00154">
    <property type="entry name" value="ATPASE_E1_E2"/>
    <property type="match status" value="1"/>
</dbReference>
<dbReference type="InterPro" id="IPR032631">
    <property type="entry name" value="P-type_ATPase_N"/>
</dbReference>
<dbReference type="SUPFAM" id="SSF81660">
    <property type="entry name" value="Metal cation-transporting ATPase, ATP-binding domain N"/>
    <property type="match status" value="1"/>
</dbReference>
<evidence type="ECO:0000313" key="23">
    <source>
        <dbReference type="Proteomes" id="UP001152888"/>
    </source>
</evidence>
<feature type="transmembrane region" description="Helical" evidence="18">
    <location>
        <begin position="974"/>
        <end position="995"/>
    </location>
</feature>
<dbReference type="Pfam" id="PF13246">
    <property type="entry name" value="Cation_ATPase"/>
    <property type="match status" value="1"/>
</dbReference>
<evidence type="ECO:0000256" key="2">
    <source>
        <dbReference type="ARBA" id="ARBA00004236"/>
    </source>
</evidence>
<comment type="catalytic activity">
    <reaction evidence="13 18">
        <text>ATP + H2O + phospholipidSide 1 = ADP + phosphate + phospholipidSide 2.</text>
        <dbReference type="EC" id="7.6.2.1"/>
    </reaction>
</comment>
<evidence type="ECO:0000256" key="17">
    <source>
        <dbReference type="PIRSR" id="PIRSR606539-3"/>
    </source>
</evidence>
<feature type="binding site" evidence="16">
    <location>
        <position position="469"/>
    </location>
    <ligand>
        <name>ATP</name>
        <dbReference type="ChEBI" id="CHEBI:30616"/>
    </ligand>
</feature>
<dbReference type="InterPro" id="IPR023298">
    <property type="entry name" value="ATPase_P-typ_TM_dom_sf"/>
</dbReference>
<dbReference type="SUPFAM" id="SSF81665">
    <property type="entry name" value="Calcium ATPase, transmembrane domain M"/>
    <property type="match status" value="1"/>
</dbReference>
<keyword evidence="12 18" id="KW-0472">Membrane</keyword>
<evidence type="ECO:0000256" key="12">
    <source>
        <dbReference type="ARBA" id="ARBA00023136"/>
    </source>
</evidence>
<evidence type="ECO:0000256" key="13">
    <source>
        <dbReference type="ARBA" id="ARBA00034036"/>
    </source>
</evidence>
<feature type="binding site" evidence="16">
    <location>
        <position position="737"/>
    </location>
    <ligand>
        <name>ATP</name>
        <dbReference type="ChEBI" id="CHEBI:30616"/>
    </ligand>
</feature>
<feature type="binding site" evidence="17">
    <location>
        <position position="399"/>
    </location>
    <ligand>
        <name>Mg(2+)</name>
        <dbReference type="ChEBI" id="CHEBI:18420"/>
    </ligand>
</feature>
<evidence type="ECO:0000256" key="7">
    <source>
        <dbReference type="ARBA" id="ARBA00022741"/>
    </source>
</evidence>
<proteinExistence type="inferred from homology"/>
<dbReference type="SUPFAM" id="SSF81653">
    <property type="entry name" value="Calcium ATPase, transduction domain A"/>
    <property type="match status" value="1"/>
</dbReference>
<dbReference type="AlphaFoldDB" id="A0A9P0P5P3"/>
<evidence type="ECO:0000256" key="15">
    <source>
        <dbReference type="PIRSR" id="PIRSR606539-1"/>
    </source>
</evidence>
<feature type="binding site" evidence="16">
    <location>
        <position position="647"/>
    </location>
    <ligand>
        <name>ATP</name>
        <dbReference type="ChEBI" id="CHEBI:30616"/>
    </ligand>
</feature>
<feature type="domain" description="P-type ATPase C-terminal" evidence="21">
    <location>
        <begin position="790"/>
        <end position="1040"/>
    </location>
</feature>
<keyword evidence="8 16" id="KW-0067">ATP-binding</keyword>
<dbReference type="Gene3D" id="2.70.150.10">
    <property type="entry name" value="Calcium-transporting ATPase, cytoplasmic transduction domain A"/>
    <property type="match status" value="1"/>
</dbReference>
<comment type="cofactor">
    <cofactor evidence="17">
        <name>Mg(2+)</name>
        <dbReference type="ChEBI" id="CHEBI:18420"/>
    </cofactor>
</comment>
<dbReference type="InterPro" id="IPR018303">
    <property type="entry name" value="ATPase_P-typ_P_site"/>
</dbReference>
<evidence type="ECO:0000256" key="16">
    <source>
        <dbReference type="PIRSR" id="PIRSR606539-2"/>
    </source>
</evidence>